<dbReference type="EMBL" id="JQCR01000003">
    <property type="protein sequence ID" value="KGE17679.1"/>
    <property type="molecule type" value="Genomic_DNA"/>
</dbReference>
<dbReference type="PROSITE" id="PS51257">
    <property type="entry name" value="PROKAR_LIPOPROTEIN"/>
    <property type="match status" value="1"/>
</dbReference>
<protein>
    <submittedName>
        <fullName evidence="1">Uncharacterized protein</fullName>
    </submittedName>
</protein>
<dbReference type="Proteomes" id="UP000029734">
    <property type="component" value="Unassembled WGS sequence"/>
</dbReference>
<dbReference type="AlphaFoldDB" id="A0A098M543"/>
<proteinExistence type="predicted"/>
<sequence length="151" mass="16923">MKIRRKPLYRTALIILLLIIITGCNAVQDKSIILNTYTDQKEKGIPASSSFIADTNLNLIMNGEGSSGLYYSGDAPLQISIKNIGSTEFDFRIRNKEREAVIQQGTLKPRESFEYTYEESSTLFPEGDYILVFSQSSGAEMSAHVETELKE</sequence>
<dbReference type="RefSeq" id="WP_036656842.1">
    <property type="nucleotide sequence ID" value="NZ_JQCR01000003.1"/>
</dbReference>
<dbReference type="eggNOG" id="ENOG5033KAY">
    <property type="taxonomic scope" value="Bacteria"/>
</dbReference>
<reference evidence="1 2" key="2">
    <citation type="submission" date="2014-10" db="EMBL/GenBank/DDBJ databases">
        <title>Comparative genomics of the Paenibacillus odorifer group.</title>
        <authorList>
            <person name="Tsai Y.-C."/>
            <person name="Martin N."/>
            <person name="Korlach J."/>
            <person name="Wiedmann M."/>
        </authorList>
    </citation>
    <scope>NUCLEOTIDE SEQUENCE [LARGE SCALE GENOMIC DNA]</scope>
    <source>
        <strain evidence="1 2">DSM 18334</strain>
    </source>
</reference>
<name>A0A098M543_9BACL</name>
<dbReference type="OrthoDB" id="9862265at2"/>
<evidence type="ECO:0000313" key="1">
    <source>
        <dbReference type="EMBL" id="KGE17679.1"/>
    </source>
</evidence>
<organism evidence="1 2">
    <name type="scientific">Paenibacillus wynnii</name>
    <dbReference type="NCBI Taxonomy" id="268407"/>
    <lineage>
        <taxon>Bacteria</taxon>
        <taxon>Bacillati</taxon>
        <taxon>Bacillota</taxon>
        <taxon>Bacilli</taxon>
        <taxon>Bacillales</taxon>
        <taxon>Paenibacillaceae</taxon>
        <taxon>Paenibacillus</taxon>
    </lineage>
</organism>
<accession>A0A098M543</accession>
<gene>
    <name evidence="1" type="ORF">PWYN_24215</name>
</gene>
<evidence type="ECO:0000313" key="2">
    <source>
        <dbReference type="Proteomes" id="UP000029734"/>
    </source>
</evidence>
<comment type="caution">
    <text evidence="1">The sequence shown here is derived from an EMBL/GenBank/DDBJ whole genome shotgun (WGS) entry which is preliminary data.</text>
</comment>
<reference evidence="1 2" key="1">
    <citation type="submission" date="2014-08" db="EMBL/GenBank/DDBJ databases">
        <authorList>
            <person name="den Bakker H.C."/>
        </authorList>
    </citation>
    <scope>NUCLEOTIDE SEQUENCE [LARGE SCALE GENOMIC DNA]</scope>
    <source>
        <strain evidence="1 2">DSM 18334</strain>
    </source>
</reference>
<keyword evidence="2" id="KW-1185">Reference proteome</keyword>